<sequence>MRNLMTGAALACSLALAVPAAAAPGQCSMTGFGDFACDVDVDGGGITFVLPDGATFVFAHEANGEGFGYLIAAETQPGRKPVELGRFAPVAGEEGCWFGAEDDITFCAALEQ</sequence>
<keyword evidence="3" id="KW-1185">Reference proteome</keyword>
<protein>
    <submittedName>
        <fullName evidence="2">Uncharacterized protein</fullName>
    </submittedName>
</protein>
<dbReference type="RefSeq" id="WP_198874948.1">
    <property type="nucleotide sequence ID" value="NZ_JAEKMH010000001.1"/>
</dbReference>
<evidence type="ECO:0000256" key="1">
    <source>
        <dbReference type="SAM" id="SignalP"/>
    </source>
</evidence>
<evidence type="ECO:0000313" key="2">
    <source>
        <dbReference type="EMBL" id="MBJ3783723.1"/>
    </source>
</evidence>
<name>A0A934MJ61_9HYPH</name>
<dbReference type="EMBL" id="JAEKMH010000001">
    <property type="protein sequence ID" value="MBJ3783723.1"/>
    <property type="molecule type" value="Genomic_DNA"/>
</dbReference>
<proteinExistence type="predicted"/>
<reference evidence="2" key="1">
    <citation type="submission" date="2020-12" db="EMBL/GenBank/DDBJ databases">
        <title>Devosia sp. MSA67 isolated from Mo River.</title>
        <authorList>
            <person name="Ma F."/>
            <person name="Zi Z."/>
        </authorList>
    </citation>
    <scope>NUCLEOTIDE SEQUENCE</scope>
    <source>
        <strain evidence="2">MSA67</strain>
    </source>
</reference>
<evidence type="ECO:0000313" key="3">
    <source>
        <dbReference type="Proteomes" id="UP000602124"/>
    </source>
</evidence>
<organism evidence="2 3">
    <name type="scientific">Devosia sediminis</name>
    <dbReference type="NCBI Taxonomy" id="2798801"/>
    <lineage>
        <taxon>Bacteria</taxon>
        <taxon>Pseudomonadati</taxon>
        <taxon>Pseudomonadota</taxon>
        <taxon>Alphaproteobacteria</taxon>
        <taxon>Hyphomicrobiales</taxon>
        <taxon>Devosiaceae</taxon>
        <taxon>Devosia</taxon>
    </lineage>
</organism>
<dbReference type="AlphaFoldDB" id="A0A934MJ61"/>
<gene>
    <name evidence="2" type="ORF">JEQ47_03225</name>
</gene>
<feature type="signal peptide" evidence="1">
    <location>
        <begin position="1"/>
        <end position="22"/>
    </location>
</feature>
<keyword evidence="1" id="KW-0732">Signal</keyword>
<feature type="chain" id="PRO_5037290492" evidence="1">
    <location>
        <begin position="23"/>
        <end position="112"/>
    </location>
</feature>
<comment type="caution">
    <text evidence="2">The sequence shown here is derived from an EMBL/GenBank/DDBJ whole genome shotgun (WGS) entry which is preliminary data.</text>
</comment>
<accession>A0A934MJ61</accession>
<dbReference type="Proteomes" id="UP000602124">
    <property type="component" value="Unassembled WGS sequence"/>
</dbReference>